<reference evidence="3 4" key="1">
    <citation type="journal article" date="2018" name="ISME J.">
        <title>Endosymbiont genomes yield clues of tubeworm success.</title>
        <authorList>
            <person name="Li Y."/>
            <person name="Liles M.R."/>
            <person name="Halanych K.M."/>
        </authorList>
    </citation>
    <scope>NUCLEOTIDE SEQUENCE [LARGE SCALE GENOMIC DNA]</scope>
    <source>
        <strain evidence="3">A1462</strain>
    </source>
</reference>
<sequence length="177" mass="20062">MLMIFCLPQSVAANHPWVGIDLCEVHKDKLPPGLTLESLPEAQSPEAGLLQRYCTQCHNLPGPDRHTTAEWREVAAKMFLLMDVSHRFGGLMGRVEIMQSEEQERLLVYLEHHAIDGAGVKPPDPRHDSQHALRGLTPTPGVDQPDPHWLTRLWVLVPFLLLMGLGLFRWWSHSHHA</sequence>
<evidence type="ECO:0000313" key="3">
    <source>
        <dbReference type="EMBL" id="RDH84214.1"/>
    </source>
</evidence>
<gene>
    <name evidence="3" type="ORF">DIZ78_13065</name>
</gene>
<evidence type="ECO:0000313" key="4">
    <source>
        <dbReference type="Proteomes" id="UP000254771"/>
    </source>
</evidence>
<keyword evidence="2" id="KW-0472">Membrane</keyword>
<proteinExistence type="predicted"/>
<keyword evidence="2" id="KW-1133">Transmembrane helix</keyword>
<evidence type="ECO:0000256" key="2">
    <source>
        <dbReference type="SAM" id="Phobius"/>
    </source>
</evidence>
<feature type="region of interest" description="Disordered" evidence="1">
    <location>
        <begin position="119"/>
        <end position="140"/>
    </location>
</feature>
<accession>A0A370DIM8</accession>
<comment type="caution">
    <text evidence="3">The sequence shown here is derived from an EMBL/GenBank/DDBJ whole genome shotgun (WGS) entry which is preliminary data.</text>
</comment>
<evidence type="ECO:0000256" key="1">
    <source>
        <dbReference type="SAM" id="MobiDB-lite"/>
    </source>
</evidence>
<feature type="transmembrane region" description="Helical" evidence="2">
    <location>
        <begin position="153"/>
        <end position="171"/>
    </location>
</feature>
<dbReference type="EMBL" id="QFXE01000017">
    <property type="protein sequence ID" value="RDH84214.1"/>
    <property type="molecule type" value="Genomic_DNA"/>
</dbReference>
<evidence type="ECO:0008006" key="5">
    <source>
        <dbReference type="Google" id="ProtNLM"/>
    </source>
</evidence>
<keyword evidence="4" id="KW-1185">Reference proteome</keyword>
<keyword evidence="2" id="KW-0812">Transmembrane</keyword>
<organism evidence="3 4">
    <name type="scientific">endosymbiont of Escarpia spicata</name>
    <dbReference type="NCBI Taxonomy" id="2200908"/>
    <lineage>
        <taxon>Bacteria</taxon>
        <taxon>Pseudomonadati</taxon>
        <taxon>Pseudomonadota</taxon>
        <taxon>Gammaproteobacteria</taxon>
        <taxon>sulfur-oxidizing symbionts</taxon>
    </lineage>
</organism>
<name>A0A370DIM8_9GAMM</name>
<dbReference type="AlphaFoldDB" id="A0A370DIM8"/>
<protein>
    <recommendedName>
        <fullName evidence="5">Cytochrome c domain-containing protein</fullName>
    </recommendedName>
</protein>
<dbReference type="Proteomes" id="UP000254771">
    <property type="component" value="Unassembled WGS sequence"/>
</dbReference>